<dbReference type="Pfam" id="PF07686">
    <property type="entry name" value="V-set"/>
    <property type="match status" value="1"/>
</dbReference>
<name>A0A8B7AYI0_ORYAF</name>
<dbReference type="SUPFAM" id="SSF49899">
    <property type="entry name" value="Concanavalin A-like lectins/glucanases"/>
    <property type="match status" value="1"/>
</dbReference>
<evidence type="ECO:0000256" key="8">
    <source>
        <dbReference type="ARBA" id="ARBA00023180"/>
    </source>
</evidence>
<dbReference type="InterPro" id="IPR003879">
    <property type="entry name" value="Butyrophylin_SPRY"/>
</dbReference>
<dbReference type="InterPro" id="IPR013320">
    <property type="entry name" value="ConA-like_dom_sf"/>
</dbReference>
<keyword evidence="4 13" id="KW-0732">Signal</keyword>
<evidence type="ECO:0000256" key="2">
    <source>
        <dbReference type="ARBA" id="ARBA00007591"/>
    </source>
</evidence>
<dbReference type="FunFam" id="2.60.40.10:FF:000088">
    <property type="entry name" value="Butyrophilin subfamily 1 member A1"/>
    <property type="match status" value="1"/>
</dbReference>
<evidence type="ECO:0000313" key="17">
    <source>
        <dbReference type="RefSeq" id="XP_007953000.1"/>
    </source>
</evidence>
<evidence type="ECO:0000313" key="16">
    <source>
        <dbReference type="Proteomes" id="UP000694850"/>
    </source>
</evidence>
<reference evidence="17" key="1">
    <citation type="submission" date="2025-08" db="UniProtKB">
        <authorList>
            <consortium name="RefSeq"/>
        </authorList>
    </citation>
    <scope>IDENTIFICATION</scope>
</reference>
<dbReference type="InterPro" id="IPR053896">
    <property type="entry name" value="BTN3A2-like_Ig-C"/>
</dbReference>
<comment type="subcellular location">
    <subcellularLocation>
        <location evidence="1">Membrane</location>
        <topology evidence="1">Single-pass type I membrane protein</topology>
    </subcellularLocation>
</comment>
<evidence type="ECO:0000259" key="15">
    <source>
        <dbReference type="PROSITE" id="PS50835"/>
    </source>
</evidence>
<sequence length="540" mass="61030">MAKPHFQDASLPSGFIILVFLQLLSMPTPGNGKADFDIIVPDDPILAIVGKDTELPCQLSLNISAEDMELRWYRNQSSPAVYLYKNGTEVYEEQMVEYRGRTTFMRDHITQGKAAVRIHNVTVFDNGTYHCHFKDDRAHTKATLWLNVAGLGSQPVIIWRDDKDDSMQVECTSTGWCPQPQVEWKDFRGNIIPSVTNLSVSATSGLFSVVSSVVVKDRAMKGLSCSITNPLLLQKKVTESHQPASFSKRFWSMVWRIVLSLILTALGIVAAVVSFVLCKQQKEKNRKLLDEVRENKEKENHLQARIDTGELINVSPSLDPDTTSSKLLLSEDLKSVSRLFFKKDLPDNPERFDKDPCVLGKEQFTSGRYYWEVEVGNRRAWNLGVCLENVGRKGRIPKSPKHGLWAVELYKKKLWALTFPRTRLHPSEPLHRVGIFLDCEAGNISFYNGVDGSRIYMFSGVSFSGSLRPFFCLWVHDPSPLTICSVPRETEQVSGSPQASELPQETSVTPVRERAASFSRESELPWTRFMFLSPQSNSTF</sequence>
<evidence type="ECO:0000256" key="6">
    <source>
        <dbReference type="ARBA" id="ARBA00023136"/>
    </source>
</evidence>
<evidence type="ECO:0000256" key="10">
    <source>
        <dbReference type="SAM" id="Coils"/>
    </source>
</evidence>
<dbReference type="FunFam" id="2.60.40.10:FF:000208">
    <property type="entry name" value="Butyrophilin subfamily 1 member A1"/>
    <property type="match status" value="1"/>
</dbReference>
<dbReference type="GO" id="GO:0050852">
    <property type="term" value="P:T cell receptor signaling pathway"/>
    <property type="evidence" value="ECO:0007669"/>
    <property type="project" value="TreeGrafter"/>
</dbReference>
<dbReference type="SUPFAM" id="SSF48726">
    <property type="entry name" value="Immunoglobulin"/>
    <property type="match status" value="2"/>
</dbReference>
<dbReference type="SMART" id="SM00409">
    <property type="entry name" value="IG"/>
    <property type="match status" value="1"/>
</dbReference>
<keyword evidence="3 12" id="KW-0812">Transmembrane</keyword>
<proteinExistence type="inferred from homology"/>
<feature type="signal peptide" evidence="13">
    <location>
        <begin position="1"/>
        <end position="32"/>
    </location>
</feature>
<evidence type="ECO:0000256" key="12">
    <source>
        <dbReference type="SAM" id="Phobius"/>
    </source>
</evidence>
<evidence type="ECO:0000259" key="14">
    <source>
        <dbReference type="PROSITE" id="PS50188"/>
    </source>
</evidence>
<dbReference type="Pfam" id="PF00622">
    <property type="entry name" value="SPRY"/>
    <property type="match status" value="1"/>
</dbReference>
<organism evidence="16 17">
    <name type="scientific">Orycteropus afer afer</name>
    <dbReference type="NCBI Taxonomy" id="1230840"/>
    <lineage>
        <taxon>Eukaryota</taxon>
        <taxon>Metazoa</taxon>
        <taxon>Chordata</taxon>
        <taxon>Craniata</taxon>
        <taxon>Vertebrata</taxon>
        <taxon>Euteleostomi</taxon>
        <taxon>Mammalia</taxon>
        <taxon>Eutheria</taxon>
        <taxon>Afrotheria</taxon>
        <taxon>Tubulidentata</taxon>
        <taxon>Orycteropodidae</taxon>
        <taxon>Orycteropus</taxon>
    </lineage>
</organism>
<dbReference type="PANTHER" id="PTHR24100">
    <property type="entry name" value="BUTYROPHILIN"/>
    <property type="match status" value="1"/>
</dbReference>
<dbReference type="SMART" id="SM00406">
    <property type="entry name" value="IGv"/>
    <property type="match status" value="1"/>
</dbReference>
<keyword evidence="5 12" id="KW-1133">Transmembrane helix</keyword>
<evidence type="ECO:0000256" key="4">
    <source>
        <dbReference type="ARBA" id="ARBA00022729"/>
    </source>
</evidence>
<feature type="coiled-coil region" evidence="10">
    <location>
        <begin position="278"/>
        <end position="305"/>
    </location>
</feature>
<dbReference type="GO" id="GO:0005102">
    <property type="term" value="F:signaling receptor binding"/>
    <property type="evidence" value="ECO:0007669"/>
    <property type="project" value="TreeGrafter"/>
</dbReference>
<dbReference type="Gene3D" id="2.60.120.920">
    <property type="match status" value="1"/>
</dbReference>
<dbReference type="PANTHER" id="PTHR24100:SF133">
    <property type="entry name" value="BUTYROPHILIN-LIKE PROTEIN 10 PSEUDOGENE-RELATED"/>
    <property type="match status" value="1"/>
</dbReference>
<feature type="chain" id="PRO_5034280682" evidence="13">
    <location>
        <begin position="33"/>
        <end position="540"/>
    </location>
</feature>
<dbReference type="Gene3D" id="2.60.40.10">
    <property type="entry name" value="Immunoglobulins"/>
    <property type="match status" value="2"/>
</dbReference>
<dbReference type="FunFam" id="2.60.120.920:FF:000004">
    <property type="entry name" value="Butyrophilin subfamily 1 member A1"/>
    <property type="match status" value="1"/>
</dbReference>
<dbReference type="GO" id="GO:0009897">
    <property type="term" value="C:external side of plasma membrane"/>
    <property type="evidence" value="ECO:0007669"/>
    <property type="project" value="TreeGrafter"/>
</dbReference>
<feature type="domain" description="B30.2/SPRY" evidence="14">
    <location>
        <begin position="296"/>
        <end position="490"/>
    </location>
</feature>
<dbReference type="RefSeq" id="XP_007953000.1">
    <property type="nucleotide sequence ID" value="XM_007954809.1"/>
</dbReference>
<comment type="similarity">
    <text evidence="2">Belongs to the immunoglobulin superfamily. BTN/MOG family.</text>
</comment>
<evidence type="ECO:0000256" key="3">
    <source>
        <dbReference type="ARBA" id="ARBA00022692"/>
    </source>
</evidence>
<feature type="region of interest" description="Disordered" evidence="11">
    <location>
        <begin position="493"/>
        <end position="513"/>
    </location>
</feature>
<evidence type="ECO:0000256" key="1">
    <source>
        <dbReference type="ARBA" id="ARBA00004479"/>
    </source>
</evidence>
<dbReference type="InterPro" id="IPR003599">
    <property type="entry name" value="Ig_sub"/>
</dbReference>
<dbReference type="GO" id="GO:0001817">
    <property type="term" value="P:regulation of cytokine production"/>
    <property type="evidence" value="ECO:0007669"/>
    <property type="project" value="TreeGrafter"/>
</dbReference>
<dbReference type="OrthoDB" id="6105938at2759"/>
<feature type="compositionally biased region" description="Polar residues" evidence="11">
    <location>
        <begin position="493"/>
        <end position="509"/>
    </location>
</feature>
<evidence type="ECO:0000256" key="13">
    <source>
        <dbReference type="SAM" id="SignalP"/>
    </source>
</evidence>
<dbReference type="InterPro" id="IPR013783">
    <property type="entry name" value="Ig-like_fold"/>
</dbReference>
<dbReference type="InterPro" id="IPR043136">
    <property type="entry name" value="B30.2/SPRY_sf"/>
</dbReference>
<accession>A0A8B7AYI0</accession>
<evidence type="ECO:0000256" key="7">
    <source>
        <dbReference type="ARBA" id="ARBA00023157"/>
    </source>
</evidence>
<dbReference type="InterPro" id="IPR006574">
    <property type="entry name" value="PRY"/>
</dbReference>
<keyword evidence="10" id="KW-0175">Coiled coil</keyword>
<dbReference type="CDD" id="cd05713">
    <property type="entry name" value="IgV_MOG_like"/>
    <property type="match status" value="1"/>
</dbReference>
<dbReference type="InterPro" id="IPR001870">
    <property type="entry name" value="B30.2/SPRY"/>
</dbReference>
<dbReference type="PROSITE" id="PS50835">
    <property type="entry name" value="IG_LIKE"/>
    <property type="match status" value="1"/>
</dbReference>
<protein>
    <submittedName>
        <fullName evidence="17">Butyrophilin-like protein 10</fullName>
    </submittedName>
</protein>
<dbReference type="InterPro" id="IPR007110">
    <property type="entry name" value="Ig-like_dom"/>
</dbReference>
<evidence type="ECO:0000256" key="11">
    <source>
        <dbReference type="SAM" id="MobiDB-lite"/>
    </source>
</evidence>
<dbReference type="GeneID" id="103209041"/>
<feature type="transmembrane region" description="Helical" evidence="12">
    <location>
        <begin position="253"/>
        <end position="278"/>
    </location>
</feature>
<evidence type="ECO:0000256" key="5">
    <source>
        <dbReference type="ARBA" id="ARBA00022989"/>
    </source>
</evidence>
<dbReference type="InterPro" id="IPR013106">
    <property type="entry name" value="Ig_V-set"/>
</dbReference>
<feature type="domain" description="Ig-like" evidence="15">
    <location>
        <begin position="50"/>
        <end position="147"/>
    </location>
</feature>
<keyword evidence="7" id="KW-1015">Disulfide bond</keyword>
<keyword evidence="6 12" id="KW-0472">Membrane</keyword>
<dbReference type="SMART" id="SM00589">
    <property type="entry name" value="PRY"/>
    <property type="match status" value="1"/>
</dbReference>
<dbReference type="Proteomes" id="UP000694850">
    <property type="component" value="Unplaced"/>
</dbReference>
<gene>
    <name evidence="17" type="primary">LOC103209041</name>
</gene>
<dbReference type="InterPro" id="IPR036179">
    <property type="entry name" value="Ig-like_dom_sf"/>
</dbReference>
<keyword evidence="8" id="KW-0325">Glycoprotein</keyword>
<dbReference type="SMART" id="SM00449">
    <property type="entry name" value="SPRY"/>
    <property type="match status" value="1"/>
</dbReference>
<dbReference type="Pfam" id="PF13765">
    <property type="entry name" value="PRY"/>
    <property type="match status" value="1"/>
</dbReference>
<keyword evidence="9" id="KW-0393">Immunoglobulin domain</keyword>
<evidence type="ECO:0000256" key="9">
    <source>
        <dbReference type="ARBA" id="ARBA00023319"/>
    </source>
</evidence>
<dbReference type="InterPro" id="IPR003877">
    <property type="entry name" value="SPRY_dom"/>
</dbReference>
<keyword evidence="16" id="KW-1185">Reference proteome</keyword>
<dbReference type="PRINTS" id="PR01407">
    <property type="entry name" value="BUTYPHLNCDUF"/>
</dbReference>
<dbReference type="AlphaFoldDB" id="A0A8B7AYI0"/>
<dbReference type="PROSITE" id="PS50188">
    <property type="entry name" value="B302_SPRY"/>
    <property type="match status" value="1"/>
</dbReference>
<dbReference type="Pfam" id="PF22705">
    <property type="entry name" value="C2-set_3"/>
    <property type="match status" value="1"/>
</dbReference>
<dbReference type="InterPro" id="IPR050504">
    <property type="entry name" value="IgSF_BTN/MOG"/>
</dbReference>